<dbReference type="GO" id="GO:0006729">
    <property type="term" value="P:tetrahydrobiopterin biosynthetic process"/>
    <property type="evidence" value="ECO:0007669"/>
    <property type="project" value="TreeGrafter"/>
</dbReference>
<dbReference type="GO" id="GO:0006730">
    <property type="term" value="P:one-carbon metabolic process"/>
    <property type="evidence" value="ECO:0007669"/>
    <property type="project" value="UniProtKB-UniRule"/>
</dbReference>
<comment type="catalytic activity">
    <reaction evidence="1 6">
        <text>GTP + H2O = 7,8-dihydroneopterin 3'-triphosphate + formate + H(+)</text>
        <dbReference type="Rhea" id="RHEA:17473"/>
        <dbReference type="ChEBI" id="CHEBI:15377"/>
        <dbReference type="ChEBI" id="CHEBI:15378"/>
        <dbReference type="ChEBI" id="CHEBI:15740"/>
        <dbReference type="ChEBI" id="CHEBI:37565"/>
        <dbReference type="ChEBI" id="CHEBI:58462"/>
        <dbReference type="EC" id="3.5.4.16"/>
    </reaction>
</comment>
<evidence type="ECO:0000256" key="5">
    <source>
        <dbReference type="ARBA" id="ARBA00022801"/>
    </source>
</evidence>
<sequence>MAENISNLENADDFDQIVTPSDELIKSFEHMLIDIGEDTARDGLVDTPKRAAAAFKFLNHGYKLSLEKVVNNALFESDIEDMVVVRDIEFYSLCEHHMLPFNGRCHVAYIPNGKVLGLSKIARVADMFARRLQIQERLTHQIAEAITDITGCKGCAVVVEAQHMCMVMRGVQKQNSVMKTSAMMGVFRNNPATRAEFFSLLPN</sequence>
<evidence type="ECO:0000256" key="3">
    <source>
        <dbReference type="ARBA" id="ARBA00008085"/>
    </source>
</evidence>
<dbReference type="Pfam" id="PF01227">
    <property type="entry name" value="GTP_cyclohydroI"/>
    <property type="match status" value="1"/>
</dbReference>
<evidence type="ECO:0000259" key="7">
    <source>
        <dbReference type="Pfam" id="PF01227"/>
    </source>
</evidence>
<dbReference type="Gene3D" id="3.30.1130.10">
    <property type="match status" value="1"/>
</dbReference>
<comment type="similarity">
    <text evidence="3 6">Belongs to the GTP cyclohydrolase I family.</text>
</comment>
<dbReference type="InterPro" id="IPR018234">
    <property type="entry name" value="GTP_CycHdrlase_I_CS"/>
</dbReference>
<dbReference type="PROSITE" id="PS00859">
    <property type="entry name" value="GTP_CYCLOHYDROL_1_1"/>
    <property type="match status" value="1"/>
</dbReference>
<dbReference type="AlphaFoldDB" id="A0A520MRP1"/>
<feature type="binding site" evidence="6">
    <location>
        <position position="97"/>
    </location>
    <ligand>
        <name>Zn(2+)</name>
        <dbReference type="ChEBI" id="CHEBI:29105"/>
    </ligand>
</feature>
<dbReference type="GO" id="GO:0003934">
    <property type="term" value="F:GTP cyclohydrolase I activity"/>
    <property type="evidence" value="ECO:0007669"/>
    <property type="project" value="UniProtKB-UniRule"/>
</dbReference>
<dbReference type="InterPro" id="IPR043134">
    <property type="entry name" value="GTP-CH-I_N"/>
</dbReference>
<dbReference type="EMBL" id="SHBK01000024">
    <property type="protein sequence ID" value="RZO23866.1"/>
    <property type="molecule type" value="Genomic_DNA"/>
</dbReference>
<keyword evidence="4 6" id="KW-0554">One-carbon metabolism</keyword>
<keyword evidence="6" id="KW-0342">GTP-binding</keyword>
<keyword evidence="5 6" id="KW-0378">Hydrolase</keyword>
<proteinExistence type="inferred from homology"/>
<dbReference type="SUPFAM" id="SSF55620">
    <property type="entry name" value="Tetrahydrobiopterin biosynthesis enzymes-like"/>
    <property type="match status" value="1"/>
</dbReference>
<feature type="binding site" evidence="6">
    <location>
        <position position="94"/>
    </location>
    <ligand>
        <name>Zn(2+)</name>
        <dbReference type="ChEBI" id="CHEBI:29105"/>
    </ligand>
</feature>
<evidence type="ECO:0000313" key="8">
    <source>
        <dbReference type="EMBL" id="RZO23866.1"/>
    </source>
</evidence>
<keyword evidence="6" id="KW-0862">Zinc</keyword>
<feature type="binding site" evidence="6">
    <location>
        <position position="165"/>
    </location>
    <ligand>
        <name>Zn(2+)</name>
        <dbReference type="ChEBI" id="CHEBI:29105"/>
    </ligand>
</feature>
<evidence type="ECO:0000256" key="1">
    <source>
        <dbReference type="ARBA" id="ARBA00001052"/>
    </source>
</evidence>
<dbReference type="NCBIfam" id="TIGR00063">
    <property type="entry name" value="folE"/>
    <property type="match status" value="1"/>
</dbReference>
<evidence type="ECO:0000256" key="2">
    <source>
        <dbReference type="ARBA" id="ARBA00005080"/>
    </source>
</evidence>
<feature type="domain" description="GTP cyclohydrolase I" evidence="7">
    <location>
        <begin position="26"/>
        <end position="200"/>
    </location>
</feature>
<accession>A0A520MRP1</accession>
<keyword evidence="6" id="KW-0547">Nucleotide-binding</keyword>
<dbReference type="Gene3D" id="1.10.286.10">
    <property type="match status" value="1"/>
</dbReference>
<dbReference type="NCBIfam" id="NF006826">
    <property type="entry name" value="PRK09347.1-3"/>
    <property type="match status" value="1"/>
</dbReference>
<dbReference type="GO" id="GO:0008270">
    <property type="term" value="F:zinc ion binding"/>
    <property type="evidence" value="ECO:0007669"/>
    <property type="project" value="UniProtKB-UniRule"/>
</dbReference>
<dbReference type="EC" id="3.5.4.16" evidence="6"/>
<dbReference type="InterPro" id="IPR001474">
    <property type="entry name" value="GTP_CycHdrlase_I"/>
</dbReference>
<dbReference type="NCBIfam" id="NF006825">
    <property type="entry name" value="PRK09347.1-2"/>
    <property type="match status" value="1"/>
</dbReference>
<dbReference type="GO" id="GO:0005525">
    <property type="term" value="F:GTP binding"/>
    <property type="evidence" value="ECO:0007669"/>
    <property type="project" value="UniProtKB-KW"/>
</dbReference>
<evidence type="ECO:0000256" key="4">
    <source>
        <dbReference type="ARBA" id="ARBA00022563"/>
    </source>
</evidence>
<comment type="pathway">
    <text evidence="2 6">Cofactor biosynthesis; 7,8-dihydroneopterin triphosphate biosynthesis; 7,8-dihydroneopterin triphosphate from GTP: step 1/1.</text>
</comment>
<dbReference type="InterPro" id="IPR020602">
    <property type="entry name" value="GTP_CycHdrlase_I_dom"/>
</dbReference>
<evidence type="ECO:0000256" key="6">
    <source>
        <dbReference type="HAMAP-Rule" id="MF_00223"/>
    </source>
</evidence>
<dbReference type="PROSITE" id="PS00860">
    <property type="entry name" value="GTP_CYCLOHYDROL_1_2"/>
    <property type="match status" value="1"/>
</dbReference>
<dbReference type="InterPro" id="IPR043133">
    <property type="entry name" value="GTP-CH-I_C/QueF"/>
</dbReference>
<dbReference type="UniPathway" id="UPA00848">
    <property type="reaction ID" value="UER00151"/>
</dbReference>
<comment type="subunit">
    <text evidence="6">Homopolymer.</text>
</comment>
<protein>
    <recommendedName>
        <fullName evidence="6">GTP cyclohydrolase 1</fullName>
        <ecNumber evidence="6">3.5.4.16</ecNumber>
    </recommendedName>
    <alternativeName>
        <fullName evidence="6">GTP cyclohydrolase I</fullName>
        <shortName evidence="6">GTP-CH-I</shortName>
    </alternativeName>
</protein>
<dbReference type="FunFam" id="3.30.1130.10:FF:000001">
    <property type="entry name" value="GTP cyclohydrolase 1"/>
    <property type="match status" value="1"/>
</dbReference>
<dbReference type="PANTHER" id="PTHR11109:SF7">
    <property type="entry name" value="GTP CYCLOHYDROLASE 1"/>
    <property type="match status" value="1"/>
</dbReference>
<gene>
    <name evidence="6 8" type="primary">folE</name>
    <name evidence="8" type="ORF">EVA98_02265</name>
</gene>
<organism evidence="8 9">
    <name type="scientific">SAR86 cluster bacterium</name>
    <dbReference type="NCBI Taxonomy" id="2030880"/>
    <lineage>
        <taxon>Bacteria</taxon>
        <taxon>Pseudomonadati</taxon>
        <taxon>Pseudomonadota</taxon>
        <taxon>Gammaproteobacteria</taxon>
        <taxon>SAR86 cluster</taxon>
    </lineage>
</organism>
<comment type="caution">
    <text evidence="8">The sequence shown here is derived from an EMBL/GenBank/DDBJ whole genome shotgun (WGS) entry which is preliminary data.</text>
</comment>
<reference evidence="8 9" key="1">
    <citation type="submission" date="2019-02" db="EMBL/GenBank/DDBJ databases">
        <title>Prokaryotic population dynamics and viral predation in marine succession experiment using metagenomics: the confinement effect.</title>
        <authorList>
            <person name="Haro-Moreno J.M."/>
            <person name="Rodriguez-Valera F."/>
            <person name="Lopez-Perez M."/>
        </authorList>
    </citation>
    <scope>NUCLEOTIDE SEQUENCE [LARGE SCALE GENOMIC DNA]</scope>
    <source>
        <strain evidence="8">MED-G165</strain>
    </source>
</reference>
<dbReference type="GO" id="GO:0046654">
    <property type="term" value="P:tetrahydrofolate biosynthetic process"/>
    <property type="evidence" value="ECO:0007669"/>
    <property type="project" value="UniProtKB-UniRule"/>
</dbReference>
<name>A0A520MRP1_9GAMM</name>
<dbReference type="Proteomes" id="UP000316449">
    <property type="component" value="Unassembled WGS sequence"/>
</dbReference>
<dbReference type="PANTHER" id="PTHR11109">
    <property type="entry name" value="GTP CYCLOHYDROLASE I"/>
    <property type="match status" value="1"/>
</dbReference>
<evidence type="ECO:0000313" key="9">
    <source>
        <dbReference type="Proteomes" id="UP000316449"/>
    </source>
</evidence>
<dbReference type="HAMAP" id="MF_00223">
    <property type="entry name" value="FolE"/>
    <property type="match status" value="1"/>
</dbReference>
<dbReference type="GO" id="GO:0005737">
    <property type="term" value="C:cytoplasm"/>
    <property type="evidence" value="ECO:0007669"/>
    <property type="project" value="TreeGrafter"/>
</dbReference>
<keyword evidence="6" id="KW-0479">Metal-binding</keyword>